<evidence type="ECO:0000256" key="2">
    <source>
        <dbReference type="ARBA" id="ARBA00022833"/>
    </source>
</evidence>
<dbReference type="PANTHER" id="PTHR36206:SF16">
    <property type="entry name" value="TRANSCRIPTION FACTOR DOMAIN-CONTAINING PROTEIN-RELATED"/>
    <property type="match status" value="1"/>
</dbReference>
<evidence type="ECO:0000256" key="6">
    <source>
        <dbReference type="ARBA" id="ARBA00023242"/>
    </source>
</evidence>
<dbReference type="InterPro" id="IPR052360">
    <property type="entry name" value="Transcr_Regulatory_Proteins"/>
</dbReference>
<dbReference type="InterPro" id="IPR021858">
    <property type="entry name" value="Fun_TF"/>
</dbReference>
<evidence type="ECO:0000256" key="4">
    <source>
        <dbReference type="ARBA" id="ARBA00023125"/>
    </source>
</evidence>
<dbReference type="OrthoDB" id="2593732at2759"/>
<dbReference type="EMBL" id="KZ613803">
    <property type="protein sequence ID" value="PMD59870.1"/>
    <property type="molecule type" value="Genomic_DNA"/>
</dbReference>
<dbReference type="CDD" id="cd00067">
    <property type="entry name" value="GAL4"/>
    <property type="match status" value="1"/>
</dbReference>
<dbReference type="AlphaFoldDB" id="A0A2J6TA26"/>
<dbReference type="InterPro" id="IPR036864">
    <property type="entry name" value="Zn2-C6_fun-type_DNA-bd_sf"/>
</dbReference>
<evidence type="ECO:0000313" key="9">
    <source>
        <dbReference type="Proteomes" id="UP000235371"/>
    </source>
</evidence>
<evidence type="ECO:0000256" key="3">
    <source>
        <dbReference type="ARBA" id="ARBA00023015"/>
    </source>
</evidence>
<dbReference type="Pfam" id="PF00172">
    <property type="entry name" value="Zn_clus"/>
    <property type="match status" value="1"/>
</dbReference>
<dbReference type="PROSITE" id="PS50048">
    <property type="entry name" value="ZN2_CY6_FUNGAL_2"/>
    <property type="match status" value="1"/>
</dbReference>
<keyword evidence="4" id="KW-0238">DNA-binding</keyword>
<dbReference type="Gene3D" id="4.10.240.10">
    <property type="entry name" value="Zn(2)-C6 fungal-type DNA-binding domain"/>
    <property type="match status" value="1"/>
</dbReference>
<dbReference type="InterPro" id="IPR001138">
    <property type="entry name" value="Zn2Cys6_DnaBD"/>
</dbReference>
<name>A0A2J6TA26_9HELO</name>
<feature type="domain" description="Zn(2)-C6 fungal-type" evidence="7">
    <location>
        <begin position="13"/>
        <end position="41"/>
    </location>
</feature>
<dbReference type="SMART" id="SM00066">
    <property type="entry name" value="GAL4"/>
    <property type="match status" value="1"/>
</dbReference>
<gene>
    <name evidence="8" type="ORF">K444DRAFT_561530</name>
</gene>
<proteinExistence type="predicted"/>
<evidence type="ECO:0000313" key="8">
    <source>
        <dbReference type="EMBL" id="PMD59870.1"/>
    </source>
</evidence>
<keyword evidence="5" id="KW-0804">Transcription</keyword>
<dbReference type="InParanoid" id="A0A2J6TA26"/>
<keyword evidence="1" id="KW-0479">Metal-binding</keyword>
<dbReference type="SUPFAM" id="SSF57701">
    <property type="entry name" value="Zn2/Cys6 DNA-binding domain"/>
    <property type="match status" value="1"/>
</dbReference>
<dbReference type="GeneID" id="36585021"/>
<keyword evidence="3" id="KW-0805">Transcription regulation</keyword>
<dbReference type="PANTHER" id="PTHR36206">
    <property type="entry name" value="ASPERCRYPTIN BIOSYNTHESIS CLUSTER-SPECIFIC TRANSCRIPTION REGULATOR ATNN-RELATED"/>
    <property type="match status" value="1"/>
</dbReference>
<evidence type="ECO:0000256" key="5">
    <source>
        <dbReference type="ARBA" id="ARBA00023163"/>
    </source>
</evidence>
<dbReference type="Pfam" id="PF11951">
    <property type="entry name" value="Fungal_trans_2"/>
    <property type="match status" value="1"/>
</dbReference>
<accession>A0A2J6TA26</accession>
<keyword evidence="2" id="KW-0862">Zinc</keyword>
<dbReference type="GO" id="GO:0008270">
    <property type="term" value="F:zinc ion binding"/>
    <property type="evidence" value="ECO:0007669"/>
    <property type="project" value="InterPro"/>
</dbReference>
<reference evidence="8 9" key="1">
    <citation type="submission" date="2016-04" db="EMBL/GenBank/DDBJ databases">
        <title>A degradative enzymes factory behind the ericoid mycorrhizal symbiosis.</title>
        <authorList>
            <consortium name="DOE Joint Genome Institute"/>
            <person name="Martino E."/>
            <person name="Morin E."/>
            <person name="Grelet G."/>
            <person name="Kuo A."/>
            <person name="Kohler A."/>
            <person name="Daghino S."/>
            <person name="Barry K."/>
            <person name="Choi C."/>
            <person name="Cichocki N."/>
            <person name="Clum A."/>
            <person name="Copeland A."/>
            <person name="Hainaut M."/>
            <person name="Haridas S."/>
            <person name="Labutti K."/>
            <person name="Lindquist E."/>
            <person name="Lipzen A."/>
            <person name="Khouja H.-R."/>
            <person name="Murat C."/>
            <person name="Ohm R."/>
            <person name="Olson A."/>
            <person name="Spatafora J."/>
            <person name="Veneault-Fourrey C."/>
            <person name="Henrissat B."/>
            <person name="Grigoriev I."/>
            <person name="Martin F."/>
            <person name="Perotto S."/>
        </authorList>
    </citation>
    <scope>NUCLEOTIDE SEQUENCE [LARGE SCALE GENOMIC DNA]</scope>
    <source>
        <strain evidence="8 9">E</strain>
    </source>
</reference>
<dbReference type="GO" id="GO:0000981">
    <property type="term" value="F:DNA-binding transcription factor activity, RNA polymerase II-specific"/>
    <property type="evidence" value="ECO:0007669"/>
    <property type="project" value="InterPro"/>
</dbReference>
<dbReference type="Proteomes" id="UP000235371">
    <property type="component" value="Unassembled WGS sequence"/>
</dbReference>
<keyword evidence="6" id="KW-0539">Nucleus</keyword>
<keyword evidence="9" id="KW-1185">Reference proteome</keyword>
<protein>
    <recommendedName>
        <fullName evidence="7">Zn(2)-C6 fungal-type domain-containing protein</fullName>
    </recommendedName>
</protein>
<dbReference type="PROSITE" id="PS00463">
    <property type="entry name" value="ZN2_CY6_FUNGAL_1"/>
    <property type="match status" value="1"/>
</dbReference>
<evidence type="ECO:0000259" key="7">
    <source>
        <dbReference type="PROSITE" id="PS50048"/>
    </source>
</evidence>
<dbReference type="GO" id="GO:0003677">
    <property type="term" value="F:DNA binding"/>
    <property type="evidence" value="ECO:0007669"/>
    <property type="project" value="UniProtKB-KW"/>
</dbReference>
<dbReference type="RefSeq" id="XP_024736774.1">
    <property type="nucleotide sequence ID" value="XM_024876944.1"/>
</dbReference>
<evidence type="ECO:0000256" key="1">
    <source>
        <dbReference type="ARBA" id="ARBA00022723"/>
    </source>
</evidence>
<organism evidence="8 9">
    <name type="scientific">Hyaloscypha bicolor E</name>
    <dbReference type="NCBI Taxonomy" id="1095630"/>
    <lineage>
        <taxon>Eukaryota</taxon>
        <taxon>Fungi</taxon>
        <taxon>Dikarya</taxon>
        <taxon>Ascomycota</taxon>
        <taxon>Pezizomycotina</taxon>
        <taxon>Leotiomycetes</taxon>
        <taxon>Helotiales</taxon>
        <taxon>Hyaloscyphaceae</taxon>
        <taxon>Hyaloscypha</taxon>
        <taxon>Hyaloscypha bicolor</taxon>
    </lineage>
</organism>
<sequence length="510" mass="57014">MKLRGGLIKSRGACETCRIRHLKCDETKPICIRCQKDGQKCDGYSTLQNPPSTNTQGGALSSSGVPGALPALPAFDDPLQRELFASFVSCTTDATSLYFGANFWARRVLQLSLSEASIRYALCSLSALHRISMVSPAYSDFDTSKLRCYALLQYNQAVKRTRILLDESCDGSEEKLVKGLVTCILFVCYENFIGNYGISYMHLQNGLQIITKESRKQCGLTIPKDIIQVFKRLDVQAITFGDAKVPYPDNLCKEHIDFLSAPPTGFGSIEDSLDVVLHLCRWMFRREAYSNTCPVAYEDLVSASKALECWNLRMDNYFSAPNARRNGRLEHSIALLKMYQIIMTIIIVTGVHGEETLHDAYSHKYGEVLALAEGLLLDGQVSLSAASSNRFFCFDIGVIFPLFWVTIKLRQPQPRRRAVELLGSMHHQEGAWKSTSAAKVAEFVIDIEEEGISKDDCYIPEIARVHLVNTTADIERGEICVSCVMRSDIDDCSWYKREGRIPDGTGLLRA</sequence>